<reference evidence="3 7" key="4">
    <citation type="submission" date="2020-12" db="EMBL/GenBank/DDBJ databases">
        <title>Whole genome sequencing and de novo assembly of Staphylococcus pseudintermedius: a novel pangenome approach to unravel pathogenesis of canine pyoderma.</title>
        <authorList>
            <person name="Ferrer L."/>
            <person name="Perez D."/>
            <person name="Fonticoba R."/>
            <person name="Vines J."/>
            <person name="Fabregas N."/>
            <person name="Madronero S."/>
            <person name="Meroni G."/>
            <person name="Martino P."/>
            <person name="Martinez S."/>
            <person name="Cusco A."/>
            <person name="Migura L."/>
            <person name="Francino O."/>
        </authorList>
    </citation>
    <scope>NUCLEOTIDE SEQUENCE [LARGE SCALE GENOMIC DNA]</scope>
    <source>
        <strain evidence="3 7">HSP080</strain>
    </source>
</reference>
<accession>A0A317YYU9</accession>
<dbReference type="InterPro" id="IPR004697">
    <property type="entry name" value="AbgT"/>
</dbReference>
<evidence type="ECO:0000313" key="7">
    <source>
        <dbReference type="Proteomes" id="UP000595859"/>
    </source>
</evidence>
<dbReference type="Proteomes" id="UP000595859">
    <property type="component" value="Chromosome"/>
</dbReference>
<dbReference type="AlphaFoldDB" id="A0A317YYU9"/>
<evidence type="ECO:0000313" key="3">
    <source>
        <dbReference type="EMBL" id="QQM98490.1"/>
    </source>
</evidence>
<gene>
    <name evidence="2" type="ORF">DD902_02275</name>
    <name evidence="4" type="ORF">DV961_04660</name>
    <name evidence="3" type="ORF">JGZ15_02120</name>
</gene>
<reference evidence="2 5" key="1">
    <citation type="journal article" date="2018" name="Vet. Microbiol.">
        <title>Clonal diversity and geographic distribution of methicillin-resistant Staphylococcus pseudintermedius from Australian animals: Discovery of novel sequence types.</title>
        <authorList>
            <person name="Worthing K.A."/>
            <person name="Abraham S."/>
            <person name="Coombs G.W."/>
            <person name="Pang S."/>
            <person name="Saputra S."/>
            <person name="Jordan D."/>
            <person name="Trott D.J."/>
            <person name="Norris J.M."/>
        </authorList>
    </citation>
    <scope>NUCLEOTIDE SEQUENCE [LARGE SCALE GENOMIC DNA]</scope>
    <source>
        <strain evidence="2 5">ST525 1</strain>
    </source>
</reference>
<evidence type="ECO:0000256" key="1">
    <source>
        <dbReference type="SAM" id="Phobius"/>
    </source>
</evidence>
<keyword evidence="1" id="KW-1133">Transmembrane helix</keyword>
<reference evidence="4" key="2">
    <citation type="journal article" date="2018" name="Vet. Microbiol.">
        <title>Methicillin-resistant staphylococci amongst veterinary personnel, personnel-owned pets, patients and the hospital environment of two small animal veterinary hospitals.</title>
        <authorList>
            <person name="Worthing K.A."/>
            <person name="Brown J."/>
            <person name="Gerber L."/>
            <person name="Abraham S."/>
            <person name="Trott D."/>
            <person name="Norris J.M."/>
        </authorList>
    </citation>
    <scope>NUCLEOTIDE SEQUENCE</scope>
    <source>
        <strain evidence="4">ST496-2</strain>
    </source>
</reference>
<proteinExistence type="predicted"/>
<reference evidence="6" key="3">
    <citation type="journal article" date="2018" name="Vet. Microbiol.">
        <title>Molecular epidemiology of methicillin-resistant staphylococci amongst veterinary personnel, personnel-owned pets, patients and the hospital environment of two companion animal veterinary hospitals.</title>
        <authorList>
            <person name="Worthing K.A."/>
            <person name="Brown J."/>
            <person name="Gerber L."/>
            <person name="Abraham S."/>
            <person name="Trott D."/>
            <person name="Norris J.M."/>
        </authorList>
    </citation>
    <scope>NUCLEOTIDE SEQUENCE [LARGE SCALE GENOMIC DNA]</scope>
    <source>
        <strain evidence="6">ST496-2</strain>
    </source>
</reference>
<evidence type="ECO:0000313" key="4">
    <source>
        <dbReference type="EMBL" id="REA82559.1"/>
    </source>
</evidence>
<evidence type="ECO:0000313" key="2">
    <source>
        <dbReference type="EMBL" id="PWZ76552.1"/>
    </source>
</evidence>
<dbReference type="GO" id="GO:1902604">
    <property type="term" value="P:p-aminobenzoyl-glutamate transmembrane transport"/>
    <property type="evidence" value="ECO:0007669"/>
    <property type="project" value="InterPro"/>
</dbReference>
<dbReference type="EMBL" id="QQPC01000027">
    <property type="protein sequence ID" value="REA82559.1"/>
    <property type="molecule type" value="Genomic_DNA"/>
</dbReference>
<dbReference type="RefSeq" id="WP_110144909.1">
    <property type="nucleotide sequence ID" value="NZ_BAAFHP010000003.1"/>
</dbReference>
<evidence type="ECO:0000313" key="5">
    <source>
        <dbReference type="Proteomes" id="UP000246800"/>
    </source>
</evidence>
<name>A0A317YYU9_STAPS</name>
<feature type="transmembrane region" description="Helical" evidence="1">
    <location>
        <begin position="42"/>
        <end position="62"/>
    </location>
</feature>
<dbReference type="Proteomes" id="UP000256409">
    <property type="component" value="Unassembled WGS sequence"/>
</dbReference>
<keyword evidence="1" id="KW-0812">Transmembrane</keyword>
<dbReference type="OrthoDB" id="3314392at2"/>
<dbReference type="Pfam" id="PF03806">
    <property type="entry name" value="ABG_transport"/>
    <property type="match status" value="1"/>
</dbReference>
<organism evidence="2 5">
    <name type="scientific">Staphylococcus pseudintermedius</name>
    <dbReference type="NCBI Taxonomy" id="283734"/>
    <lineage>
        <taxon>Bacteria</taxon>
        <taxon>Bacillati</taxon>
        <taxon>Bacillota</taxon>
        <taxon>Bacilli</taxon>
        <taxon>Bacillales</taxon>
        <taxon>Staphylococcaceae</taxon>
        <taxon>Staphylococcus</taxon>
        <taxon>Staphylococcus intermedius group</taxon>
    </lineage>
</organism>
<evidence type="ECO:0000313" key="6">
    <source>
        <dbReference type="Proteomes" id="UP000256409"/>
    </source>
</evidence>
<keyword evidence="1" id="KW-0472">Membrane</keyword>
<sequence>MLFFSLCIVLAIVTEVVSQLDTAVKHPGTDKTIAARIILSHDGFVVFLNGVLLTFMINLCTIKNREWETKMSQSLPIIYEKIVSEQN</sequence>
<dbReference type="GO" id="GO:0015558">
    <property type="term" value="F:secondary active p-aminobenzoyl-glutamate transmembrane transporter activity"/>
    <property type="evidence" value="ECO:0007669"/>
    <property type="project" value="InterPro"/>
</dbReference>
<dbReference type="Proteomes" id="UP000246800">
    <property type="component" value="Unassembled WGS sequence"/>
</dbReference>
<dbReference type="EMBL" id="CP066884">
    <property type="protein sequence ID" value="QQM98490.1"/>
    <property type="molecule type" value="Genomic_DNA"/>
</dbReference>
<protein>
    <submittedName>
        <fullName evidence="3">AbgT family transporter</fullName>
    </submittedName>
</protein>
<dbReference type="EMBL" id="QEIT01000011">
    <property type="protein sequence ID" value="PWZ76552.1"/>
    <property type="molecule type" value="Genomic_DNA"/>
</dbReference>